<evidence type="ECO:0000313" key="3">
    <source>
        <dbReference type="Proteomes" id="UP000316726"/>
    </source>
</evidence>
<proteinExistence type="predicted"/>
<name>A0A5B8MQ74_9CHLO</name>
<keyword evidence="1" id="KW-0732">Signal</keyword>
<gene>
    <name evidence="2" type="ORF">A3770_05p40580</name>
</gene>
<dbReference type="AlphaFoldDB" id="A0A5B8MQ74"/>
<keyword evidence="3" id="KW-1185">Reference proteome</keyword>
<protein>
    <submittedName>
        <fullName evidence="2">Uncharacterized protein</fullName>
    </submittedName>
</protein>
<organism evidence="2 3">
    <name type="scientific">Chloropicon primus</name>
    <dbReference type="NCBI Taxonomy" id="1764295"/>
    <lineage>
        <taxon>Eukaryota</taxon>
        <taxon>Viridiplantae</taxon>
        <taxon>Chlorophyta</taxon>
        <taxon>Chloropicophyceae</taxon>
        <taxon>Chloropicales</taxon>
        <taxon>Chloropicaceae</taxon>
        <taxon>Chloropicon</taxon>
    </lineage>
</organism>
<evidence type="ECO:0000313" key="2">
    <source>
        <dbReference type="EMBL" id="QDZ21540.1"/>
    </source>
</evidence>
<reference evidence="2 3" key="1">
    <citation type="submission" date="2018-07" db="EMBL/GenBank/DDBJ databases">
        <title>The complete nuclear genome of the prasinophyte Chloropicon primus (CCMP1205).</title>
        <authorList>
            <person name="Pombert J.-F."/>
            <person name="Otis C."/>
            <person name="Turmel M."/>
            <person name="Lemieux C."/>
        </authorList>
    </citation>
    <scope>NUCLEOTIDE SEQUENCE [LARGE SCALE GENOMIC DNA]</scope>
    <source>
        <strain evidence="2 3">CCMP1205</strain>
    </source>
</reference>
<accession>A0A5B8MQ74</accession>
<dbReference type="EMBL" id="CP031038">
    <property type="protein sequence ID" value="QDZ21540.1"/>
    <property type="molecule type" value="Genomic_DNA"/>
</dbReference>
<evidence type="ECO:0000256" key="1">
    <source>
        <dbReference type="SAM" id="SignalP"/>
    </source>
</evidence>
<dbReference type="Proteomes" id="UP000316726">
    <property type="component" value="Chromosome 5"/>
</dbReference>
<feature type="signal peptide" evidence="1">
    <location>
        <begin position="1"/>
        <end position="28"/>
    </location>
</feature>
<feature type="chain" id="PRO_5022932193" evidence="1">
    <location>
        <begin position="29"/>
        <end position="217"/>
    </location>
</feature>
<sequence>MKTRSSSAFFSVGLVALLVSLVLGGARCSKTGRSLQVFNLASFGIPTDFDLNPLSQVNAQAVLPSSVPSVVEDIVPLRVPLRGIRNTFTRFFEGGDSGNGVNSAINAVNAEQPPVNSTVGTDGYGTVPQATMGIPLNATEEESLMEALTGAEAGLQENMAMYTTLNETTKDEGFNELITGINGGNAPNPPLMSPSEAFGIFQNIGFSVLGSFFGVGG</sequence>